<reference evidence="10" key="1">
    <citation type="submission" date="2025-08" db="UniProtKB">
        <authorList>
            <consortium name="RefSeq"/>
        </authorList>
    </citation>
    <scope>IDENTIFICATION</scope>
</reference>
<feature type="region of interest" description="Disordered" evidence="7">
    <location>
        <begin position="1119"/>
        <end position="1168"/>
    </location>
</feature>
<dbReference type="RefSeq" id="XP_026684581.1">
    <property type="nucleotide sequence ID" value="XM_026828780.1"/>
</dbReference>
<dbReference type="SMART" id="SM00220">
    <property type="entry name" value="S_TKc"/>
    <property type="match status" value="1"/>
</dbReference>
<dbReference type="KEGG" id="dci:103516748"/>
<dbReference type="InterPro" id="IPR000719">
    <property type="entry name" value="Prot_kinase_dom"/>
</dbReference>
<dbReference type="GeneID" id="103516748"/>
<proteinExistence type="predicted"/>
<keyword evidence="3 6" id="KW-0547">Nucleotide-binding</keyword>
<dbReference type="FunFam" id="3.30.200.20:FF:000315">
    <property type="entry name" value="Calcium-dependent protein kinase 3"/>
    <property type="match status" value="1"/>
</dbReference>
<keyword evidence="1" id="KW-0723">Serine/threonine-protein kinase</keyword>
<feature type="region of interest" description="Disordered" evidence="7">
    <location>
        <begin position="788"/>
        <end position="886"/>
    </location>
</feature>
<dbReference type="GO" id="GO:0005524">
    <property type="term" value="F:ATP binding"/>
    <property type="evidence" value="ECO:0007669"/>
    <property type="project" value="UniProtKB-UniRule"/>
</dbReference>
<dbReference type="STRING" id="121845.A0A3Q0J807"/>
<evidence type="ECO:0000259" key="8">
    <source>
        <dbReference type="PROSITE" id="PS50011"/>
    </source>
</evidence>
<dbReference type="FunFam" id="1.10.510.10:FF:000389">
    <property type="entry name" value="Uncharacterized protein, isoform E"/>
    <property type="match status" value="1"/>
</dbReference>
<feature type="compositionally biased region" description="Low complexity" evidence="7">
    <location>
        <begin position="524"/>
        <end position="546"/>
    </location>
</feature>
<feature type="compositionally biased region" description="Polar residues" evidence="7">
    <location>
        <begin position="1316"/>
        <end position="1332"/>
    </location>
</feature>
<dbReference type="PANTHER" id="PTHR24346:SF93">
    <property type="entry name" value="NUAK FAMILY SNF1-LIKE KINASE 1"/>
    <property type="match status" value="1"/>
</dbReference>
<dbReference type="GO" id="GO:0050321">
    <property type="term" value="F:tau-protein kinase activity"/>
    <property type="evidence" value="ECO:0007669"/>
    <property type="project" value="TreeGrafter"/>
</dbReference>
<evidence type="ECO:0000256" key="4">
    <source>
        <dbReference type="ARBA" id="ARBA00022777"/>
    </source>
</evidence>
<keyword evidence="4 10" id="KW-0418">Kinase</keyword>
<dbReference type="GO" id="GO:0035556">
    <property type="term" value="P:intracellular signal transduction"/>
    <property type="evidence" value="ECO:0007669"/>
    <property type="project" value="TreeGrafter"/>
</dbReference>
<evidence type="ECO:0000256" key="1">
    <source>
        <dbReference type="ARBA" id="ARBA00022527"/>
    </source>
</evidence>
<evidence type="ECO:0000256" key="6">
    <source>
        <dbReference type="PROSITE-ProRule" id="PRU10141"/>
    </source>
</evidence>
<organism evidence="9 10">
    <name type="scientific">Diaphorina citri</name>
    <name type="common">Asian citrus psyllid</name>
    <dbReference type="NCBI Taxonomy" id="121845"/>
    <lineage>
        <taxon>Eukaryota</taxon>
        <taxon>Metazoa</taxon>
        <taxon>Ecdysozoa</taxon>
        <taxon>Arthropoda</taxon>
        <taxon>Hexapoda</taxon>
        <taxon>Insecta</taxon>
        <taxon>Pterygota</taxon>
        <taxon>Neoptera</taxon>
        <taxon>Paraneoptera</taxon>
        <taxon>Hemiptera</taxon>
        <taxon>Sternorrhyncha</taxon>
        <taxon>Psylloidea</taxon>
        <taxon>Psyllidae</taxon>
        <taxon>Diaphorininae</taxon>
        <taxon>Diaphorina</taxon>
    </lineage>
</organism>
<feature type="region of interest" description="Disordered" evidence="7">
    <location>
        <begin position="1221"/>
        <end position="1351"/>
    </location>
</feature>
<dbReference type="Proteomes" id="UP000079169">
    <property type="component" value="Unplaced"/>
</dbReference>
<dbReference type="PaxDb" id="121845-A0A3Q0J807"/>
<dbReference type="GO" id="GO:0000226">
    <property type="term" value="P:microtubule cytoskeleton organization"/>
    <property type="evidence" value="ECO:0007669"/>
    <property type="project" value="TreeGrafter"/>
</dbReference>
<gene>
    <name evidence="10" type="primary">LOC103516748</name>
</gene>
<feature type="region of interest" description="Disordered" evidence="7">
    <location>
        <begin position="1434"/>
        <end position="1509"/>
    </location>
</feature>
<keyword evidence="9" id="KW-1185">Reference proteome</keyword>
<feature type="compositionally biased region" description="Polar residues" evidence="7">
    <location>
        <begin position="1466"/>
        <end position="1491"/>
    </location>
</feature>
<dbReference type="Pfam" id="PF00069">
    <property type="entry name" value="Pkinase"/>
    <property type="match status" value="1"/>
</dbReference>
<feature type="compositionally biased region" description="Basic residues" evidence="7">
    <location>
        <begin position="1498"/>
        <end position="1509"/>
    </location>
</feature>
<dbReference type="InterPro" id="IPR011009">
    <property type="entry name" value="Kinase-like_dom_sf"/>
</dbReference>
<feature type="compositionally biased region" description="Polar residues" evidence="7">
    <location>
        <begin position="1251"/>
        <end position="1267"/>
    </location>
</feature>
<evidence type="ECO:0000256" key="5">
    <source>
        <dbReference type="ARBA" id="ARBA00022840"/>
    </source>
</evidence>
<feature type="region of interest" description="Disordered" evidence="7">
    <location>
        <begin position="1388"/>
        <end position="1407"/>
    </location>
</feature>
<dbReference type="GO" id="GO:0005737">
    <property type="term" value="C:cytoplasm"/>
    <property type="evidence" value="ECO:0007669"/>
    <property type="project" value="TreeGrafter"/>
</dbReference>
<dbReference type="InterPro" id="IPR008271">
    <property type="entry name" value="Ser/Thr_kinase_AS"/>
</dbReference>
<sequence length="1509" mass="167525">MVVPQASINNIMGGIESTGGVRLHNHRRKLKQRFDIVRKLGQGNYGKVQLGINKETGQEVAIKTIKKCKIETEADLIRIRREIQIMSSVRHPNIIHIYEVFENREKMVLVMEYAAGGELYDFLDQKKVLTEEEARRIFRQIATAVYYCHKHKICHRDLKLENILLDENGNAKIADFGLSNVFTESRFLSTFCGSPLYASPEIVKGIPYHGPEVDCWSLGVLLYTLVYGAMPFDGSNFKRLVKQISNGDYFEPKNQSTASPLIAEMLNINPSSRADISVICSHWWIDKDHSVACLEEAEELANQTPVRLDLLLSLAPSPSTDKILVGADAPDATKKVEPSPSAAKFCLASTVNVNLLAEQALSSPEVDTEVVQPPPYPNNTGEEHEKTKMVKNAVKVIGNALGGSSDSLDKKSSTLPRRKSKADFVQPTPFVVPITTKPSGEFRSEIRHMVNSPPTVTQRTEVTFPVSAAPTPTAAKSVTRQGNQSREHIIPIMFEQDVVPQTPPPSQGVPLRKSSSQQSQHNISRTSSRSLSRQSTCDSDSSVCSSGDPIRKSAREVIIPIAVEGGGYITPSSTALNRINSITESEDDASANASGSNAPRCFTLRSTRRRLPSQTSSGGLTNNKSVLETADSVSSDEDDDNFEILTAENLFSTLLSRVRSLTQRLNTDEHRSAFPRSIFHHGSLFDNPATRLSETRSFSRADGIHPWRRSLSREPLSGGSSSTLPRDRSKSSNRNSLNLSQQSTRDEKSSATPYRSRLRPPITIKNSLSKQLMKERLDELDGIDKSTETKLKSRHNGSNPKTSDYLIDSDPRTPHSEPYVYKMRTRQRTNTIEPAALELPKSSTYQMRTRNRSNSSDIDNDTSDLASRSKRPITIHESLDNSSPVSRRIYQRSLSCDRNKANANAILKDSAKILGSNDGEAIPSPIQSFRRTNSLRQPMSFDKKEYRRSLSTNSTGYVESARLDRYVPSSNSTLSSLERVLSPTRKVSRFLRSSMYEPSELSSKYSPELTNVTRSMRESSVGLESSSRIKNTIRSLRESSVGPEPSIDSESNLIKRAISLESKNSVTEPRSSIYRTHSLKQNSTNSKNVYKDFINKIVNSRDGTVSRSIFNEKNLPLKSETSQSIRKREEPTNIENKTSPDQISDTQKEKEENKNEMENANNVGTPGDLFVPRYSRFLKSGGNEKPLGIGSGSKLPTRLTPNSEPILLKNRRYSIPRSNATNKEVTDGHATESVKNINKKHETSPVDGGNPKSNGHVSENGIGTQSKALMEDEKYRRYSIPRSNATNKEVTDGHATESVKNINKKHETSPVDGGNPKSNGHISENGVGTQSKALMEDEKNVSKDTKDDNNALENVEKVINNLENAQKNSRAQSISNLKRLDLSKIHPRDFGKHEKASTSRSLDHCDNSSRCSFLSPTEDSDGWSVCSDVTDIRGDCPSPSSPSSAHEETVSERIRRKSFFSRFNPRKNSAGDQMSPSSRVPTYARSSSAENPSPSLLKSKKSFLKTREP</sequence>
<feature type="compositionally biased region" description="Basic and acidic residues" evidence="7">
    <location>
        <begin position="1146"/>
        <end position="1157"/>
    </location>
</feature>
<feature type="compositionally biased region" description="Polar residues" evidence="7">
    <location>
        <begin position="513"/>
        <end position="523"/>
    </location>
</feature>
<dbReference type="PROSITE" id="PS00108">
    <property type="entry name" value="PROTEIN_KINASE_ST"/>
    <property type="match status" value="1"/>
</dbReference>
<dbReference type="SUPFAM" id="SSF56112">
    <property type="entry name" value="Protein kinase-like (PK-like)"/>
    <property type="match status" value="1"/>
</dbReference>
<dbReference type="PANTHER" id="PTHR24346">
    <property type="entry name" value="MAP/MICROTUBULE AFFINITY-REGULATING KINASE"/>
    <property type="match status" value="1"/>
</dbReference>
<accession>A0A3Q0J807</accession>
<dbReference type="CDD" id="cd14073">
    <property type="entry name" value="STKc_NUAK"/>
    <property type="match status" value="1"/>
</dbReference>
<evidence type="ECO:0000313" key="9">
    <source>
        <dbReference type="Proteomes" id="UP000079169"/>
    </source>
</evidence>
<feature type="region of interest" description="Disordered" evidence="7">
    <location>
        <begin position="400"/>
        <end position="421"/>
    </location>
</feature>
<name>A0A3Q0J807_DIACI</name>
<dbReference type="InterPro" id="IPR017441">
    <property type="entry name" value="Protein_kinase_ATP_BS"/>
</dbReference>
<protein>
    <submittedName>
        <fullName evidence="10">Probable serine/threonine-protein kinase MARK-A</fullName>
    </submittedName>
</protein>
<feature type="region of interest" description="Disordered" evidence="7">
    <location>
        <begin position="1182"/>
        <end position="1202"/>
    </location>
</feature>
<evidence type="ECO:0000256" key="3">
    <source>
        <dbReference type="ARBA" id="ARBA00022741"/>
    </source>
</evidence>
<feature type="binding site" evidence="6">
    <location>
        <position position="67"/>
    </location>
    <ligand>
        <name>ATP</name>
        <dbReference type="ChEBI" id="CHEBI:30616"/>
    </ligand>
</feature>
<feature type="compositionally biased region" description="Basic and acidic residues" evidence="7">
    <location>
        <begin position="1334"/>
        <end position="1349"/>
    </location>
</feature>
<keyword evidence="5 6" id="KW-0067">ATP-binding</keyword>
<evidence type="ECO:0000313" key="10">
    <source>
        <dbReference type="RefSeq" id="XP_026684581.1"/>
    </source>
</evidence>
<keyword evidence="2" id="KW-0808">Transferase</keyword>
<feature type="compositionally biased region" description="Polar residues" evidence="7">
    <location>
        <begin position="1133"/>
        <end position="1145"/>
    </location>
</feature>
<feature type="compositionally biased region" description="Low complexity" evidence="7">
    <location>
        <begin position="732"/>
        <end position="743"/>
    </location>
</feature>
<dbReference type="PROSITE" id="PS50011">
    <property type="entry name" value="PROTEIN_KINASE_DOM"/>
    <property type="match status" value="1"/>
</dbReference>
<feature type="region of interest" description="Disordered" evidence="7">
    <location>
        <begin position="709"/>
        <end position="770"/>
    </location>
</feature>
<dbReference type="PROSITE" id="PS00107">
    <property type="entry name" value="PROTEIN_KINASE_ATP"/>
    <property type="match status" value="1"/>
</dbReference>
<evidence type="ECO:0000256" key="7">
    <source>
        <dbReference type="SAM" id="MobiDB-lite"/>
    </source>
</evidence>
<dbReference type="Gene3D" id="1.10.510.10">
    <property type="entry name" value="Transferase(Phosphotransferase) domain 1"/>
    <property type="match status" value="1"/>
</dbReference>
<feature type="region of interest" description="Disordered" evidence="7">
    <location>
        <begin position="498"/>
        <end position="548"/>
    </location>
</feature>
<feature type="domain" description="Protein kinase" evidence="8">
    <location>
        <begin position="34"/>
        <end position="285"/>
    </location>
</feature>
<evidence type="ECO:0000256" key="2">
    <source>
        <dbReference type="ARBA" id="ARBA00022679"/>
    </source>
</evidence>